<evidence type="ECO:0000313" key="2">
    <source>
        <dbReference type="EMBL" id="TYJ51629.1"/>
    </source>
</evidence>
<proteinExistence type="predicted"/>
<dbReference type="EMBL" id="NIDF01000206">
    <property type="protein sequence ID" value="TYJ51629.1"/>
    <property type="molecule type" value="Genomic_DNA"/>
</dbReference>
<accession>A0A5D3AMJ2</accession>
<gene>
    <name evidence="2" type="ORF">B9479_007781</name>
</gene>
<name>A0A5D3AMJ2_9TREE</name>
<protein>
    <submittedName>
        <fullName evidence="2">Uncharacterized protein</fullName>
    </submittedName>
</protein>
<reference evidence="2 3" key="1">
    <citation type="submission" date="2017-05" db="EMBL/GenBank/DDBJ databases">
        <title>The Genome Sequence of Tsuchiyaea wingfieldii DSM 27421.</title>
        <authorList>
            <person name="Cuomo C."/>
            <person name="Passer A."/>
            <person name="Billmyre B."/>
            <person name="Heitman J."/>
        </authorList>
    </citation>
    <scope>NUCLEOTIDE SEQUENCE [LARGE SCALE GENOMIC DNA]</scope>
    <source>
        <strain evidence="2 3">DSM 27421</strain>
    </source>
</reference>
<organism evidence="2 3">
    <name type="scientific">Cryptococcus floricola</name>
    <dbReference type="NCBI Taxonomy" id="2591691"/>
    <lineage>
        <taxon>Eukaryota</taxon>
        <taxon>Fungi</taxon>
        <taxon>Dikarya</taxon>
        <taxon>Basidiomycota</taxon>
        <taxon>Agaricomycotina</taxon>
        <taxon>Tremellomycetes</taxon>
        <taxon>Tremellales</taxon>
        <taxon>Cryptococcaceae</taxon>
        <taxon>Cryptococcus</taxon>
    </lineage>
</organism>
<keyword evidence="3" id="KW-1185">Reference proteome</keyword>
<sequence>MSHDENDQTNTTPSYETNTKPFPNSIYEEHTSSNDFADAINEMASRINEMASRIVETVITEFPELPTDRKSALANDMITRNLQRAKMSVNSIGVSTNGSVFAPATGSVMEEEDGAEDEAVEGGLGVENLNIS</sequence>
<dbReference type="Proteomes" id="UP000322245">
    <property type="component" value="Unassembled WGS sequence"/>
</dbReference>
<comment type="caution">
    <text evidence="2">The sequence shown here is derived from an EMBL/GenBank/DDBJ whole genome shotgun (WGS) entry which is preliminary data.</text>
</comment>
<evidence type="ECO:0000256" key="1">
    <source>
        <dbReference type="SAM" id="MobiDB-lite"/>
    </source>
</evidence>
<dbReference type="AlphaFoldDB" id="A0A5D3AMJ2"/>
<evidence type="ECO:0000313" key="3">
    <source>
        <dbReference type="Proteomes" id="UP000322245"/>
    </source>
</evidence>
<feature type="compositionally biased region" description="Polar residues" evidence="1">
    <location>
        <begin position="8"/>
        <end position="22"/>
    </location>
</feature>
<feature type="region of interest" description="Disordered" evidence="1">
    <location>
        <begin position="1"/>
        <end position="29"/>
    </location>
</feature>